<keyword evidence="1" id="KW-0472">Membrane</keyword>
<dbReference type="InterPro" id="IPR006135">
    <property type="entry name" value="T3SS_substrate_exporter"/>
</dbReference>
<gene>
    <name evidence="2" type="ORF">METZ01_LOCUS274987</name>
</gene>
<feature type="transmembrane region" description="Helical" evidence="1">
    <location>
        <begin position="40"/>
        <end position="60"/>
    </location>
</feature>
<organism evidence="2">
    <name type="scientific">marine metagenome</name>
    <dbReference type="NCBI Taxonomy" id="408172"/>
    <lineage>
        <taxon>unclassified sequences</taxon>
        <taxon>metagenomes</taxon>
        <taxon>ecological metagenomes</taxon>
    </lineage>
</organism>
<reference evidence="2" key="1">
    <citation type="submission" date="2018-05" db="EMBL/GenBank/DDBJ databases">
        <authorList>
            <person name="Lanie J.A."/>
            <person name="Ng W.-L."/>
            <person name="Kazmierczak K.M."/>
            <person name="Andrzejewski T.M."/>
            <person name="Davidsen T.M."/>
            <person name="Wayne K.J."/>
            <person name="Tettelin H."/>
            <person name="Glass J.I."/>
            <person name="Rusch D."/>
            <person name="Podicherti R."/>
            <person name="Tsui H.-C.T."/>
            <person name="Winkler M.E."/>
        </authorList>
    </citation>
    <scope>NUCLEOTIDE SEQUENCE</scope>
</reference>
<dbReference type="Gene3D" id="6.10.250.2080">
    <property type="match status" value="1"/>
</dbReference>
<proteinExistence type="predicted"/>
<dbReference type="AlphaFoldDB" id="A0A382KFB4"/>
<keyword evidence="1" id="KW-1133">Transmembrane helix</keyword>
<dbReference type="Pfam" id="PF01312">
    <property type="entry name" value="Bac_export_2"/>
    <property type="match status" value="1"/>
</dbReference>
<evidence type="ECO:0008006" key="3">
    <source>
        <dbReference type="Google" id="ProtNLM"/>
    </source>
</evidence>
<sequence length="324" mass="36445">ALLLGLLAMWGFGSFTLTSLKNLSVVAIKQLNDFRAEPSIIQFFLGDLFTRFALIISPFLVATAAAGILTNFLQVGPLFSFEVLAFRPEKLNPFNGIKQLFSRNALVETIKAILKLAAVAAIVYITIQGESVYFQSLGSKDINGILNYIAFLTFDVAFRVALFLLLLGILDLFYQRWSYNEKLKMTLQEVKDENKQTEGSPEVRRIIQERQLTMTQRRMMDEIPDADVVITNPRHIAVAIKYDRDVSSSPVVIAKGADLIAKRIREIAEENEIPIMEDKPVAWALFELELGDIIPVELYKPVAQILARVYSMKQSFNKAESMSA</sequence>
<dbReference type="EMBL" id="UINC01079787">
    <property type="protein sequence ID" value="SVC22133.1"/>
    <property type="molecule type" value="Genomic_DNA"/>
</dbReference>
<feature type="transmembrane region" description="Helical" evidence="1">
    <location>
        <begin position="6"/>
        <end position="28"/>
    </location>
</feature>
<feature type="transmembrane region" description="Helical" evidence="1">
    <location>
        <begin position="105"/>
        <end position="125"/>
    </location>
</feature>
<evidence type="ECO:0000313" key="2">
    <source>
        <dbReference type="EMBL" id="SVC22133.1"/>
    </source>
</evidence>
<protein>
    <recommendedName>
        <fullName evidence="3">Flagellar biosynthetic protein FlhB</fullName>
    </recommendedName>
</protein>
<name>A0A382KFB4_9ZZZZ</name>
<dbReference type="GO" id="GO:0009306">
    <property type="term" value="P:protein secretion"/>
    <property type="evidence" value="ECO:0007669"/>
    <property type="project" value="InterPro"/>
</dbReference>
<keyword evidence="1" id="KW-0812">Transmembrane</keyword>
<dbReference type="SUPFAM" id="SSF160544">
    <property type="entry name" value="EscU C-terminal domain-like"/>
    <property type="match status" value="1"/>
</dbReference>
<feature type="transmembrane region" description="Helical" evidence="1">
    <location>
        <begin position="145"/>
        <end position="174"/>
    </location>
</feature>
<accession>A0A382KFB4</accession>
<dbReference type="PRINTS" id="PR00950">
    <property type="entry name" value="TYPE3IMSPROT"/>
</dbReference>
<dbReference type="PANTHER" id="PTHR30531:SF12">
    <property type="entry name" value="FLAGELLAR BIOSYNTHETIC PROTEIN FLHB"/>
    <property type="match status" value="1"/>
</dbReference>
<dbReference type="Gene3D" id="3.40.1690.10">
    <property type="entry name" value="secretion proteins EscU"/>
    <property type="match status" value="1"/>
</dbReference>
<evidence type="ECO:0000256" key="1">
    <source>
        <dbReference type="SAM" id="Phobius"/>
    </source>
</evidence>
<dbReference type="GO" id="GO:0005886">
    <property type="term" value="C:plasma membrane"/>
    <property type="evidence" value="ECO:0007669"/>
    <property type="project" value="TreeGrafter"/>
</dbReference>
<dbReference type="InterPro" id="IPR029025">
    <property type="entry name" value="T3SS_substrate_exporter_C"/>
</dbReference>
<dbReference type="PANTHER" id="PTHR30531">
    <property type="entry name" value="FLAGELLAR BIOSYNTHETIC PROTEIN FLHB"/>
    <property type="match status" value="1"/>
</dbReference>
<feature type="non-terminal residue" evidence="2">
    <location>
        <position position="1"/>
    </location>
</feature>